<dbReference type="RefSeq" id="WP_344545054.1">
    <property type="nucleotide sequence ID" value="NZ_BAAATD010000007.1"/>
</dbReference>
<protein>
    <submittedName>
        <fullName evidence="1">Uncharacterized protein</fullName>
    </submittedName>
</protein>
<keyword evidence="2" id="KW-1185">Reference proteome</keyword>
<dbReference type="Proteomes" id="UP001501509">
    <property type="component" value="Unassembled WGS sequence"/>
</dbReference>
<accession>A0ABP6CFA4</accession>
<dbReference type="EMBL" id="BAAATD010000007">
    <property type="protein sequence ID" value="GAA2611668.1"/>
    <property type="molecule type" value="Genomic_DNA"/>
</dbReference>
<name>A0ABP6CFA4_9ACTN</name>
<sequence>MPDIDHHREIGYVETEFDVQTAFTVTARPDGLEISGNCPACGGRTRLTLERGSPEGTKGWFRPRRAAEPPRTVTVFCVCGHMHADRPEDAADNGCGAFWSVELQ</sequence>
<gene>
    <name evidence="1" type="ORF">GCM10010411_52710</name>
</gene>
<reference evidence="2" key="1">
    <citation type="journal article" date="2019" name="Int. J. Syst. Evol. Microbiol.">
        <title>The Global Catalogue of Microorganisms (GCM) 10K type strain sequencing project: providing services to taxonomists for standard genome sequencing and annotation.</title>
        <authorList>
            <consortium name="The Broad Institute Genomics Platform"/>
            <consortium name="The Broad Institute Genome Sequencing Center for Infectious Disease"/>
            <person name="Wu L."/>
            <person name="Ma J."/>
        </authorList>
    </citation>
    <scope>NUCLEOTIDE SEQUENCE [LARGE SCALE GENOMIC DNA]</scope>
    <source>
        <strain evidence="2">JCM 6833</strain>
    </source>
</reference>
<comment type="caution">
    <text evidence="1">The sequence shown here is derived from an EMBL/GenBank/DDBJ whole genome shotgun (WGS) entry which is preliminary data.</text>
</comment>
<organism evidence="1 2">
    <name type="scientific">Actinomadura fulvescens</name>
    <dbReference type="NCBI Taxonomy" id="46160"/>
    <lineage>
        <taxon>Bacteria</taxon>
        <taxon>Bacillati</taxon>
        <taxon>Actinomycetota</taxon>
        <taxon>Actinomycetes</taxon>
        <taxon>Streptosporangiales</taxon>
        <taxon>Thermomonosporaceae</taxon>
        <taxon>Actinomadura</taxon>
    </lineage>
</organism>
<evidence type="ECO:0000313" key="2">
    <source>
        <dbReference type="Proteomes" id="UP001501509"/>
    </source>
</evidence>
<evidence type="ECO:0000313" key="1">
    <source>
        <dbReference type="EMBL" id="GAA2611668.1"/>
    </source>
</evidence>
<proteinExistence type="predicted"/>